<evidence type="ECO:0000256" key="11">
    <source>
        <dbReference type="RuleBase" id="RU003357"/>
    </source>
</evidence>
<comment type="similarity">
    <text evidence="10 11">Belongs to the TonB-dependent receptor family.</text>
</comment>
<proteinExistence type="inferred from homology"/>
<keyword evidence="9 10" id="KW-0998">Cell outer membrane</keyword>
<evidence type="ECO:0000256" key="12">
    <source>
        <dbReference type="SAM" id="SignalP"/>
    </source>
</evidence>
<evidence type="ECO:0000256" key="5">
    <source>
        <dbReference type="ARBA" id="ARBA00022692"/>
    </source>
</evidence>
<dbReference type="AlphaFoldDB" id="A0A2A5JVV7"/>
<dbReference type="InterPro" id="IPR037066">
    <property type="entry name" value="Plug_dom_sf"/>
</dbReference>
<dbReference type="EMBL" id="NKHF01000004">
    <property type="protein sequence ID" value="PCK33585.1"/>
    <property type="molecule type" value="Genomic_DNA"/>
</dbReference>
<comment type="caution">
    <text evidence="14">The sequence shown here is derived from an EMBL/GenBank/DDBJ whole genome shotgun (WGS) entry which is preliminary data.</text>
</comment>
<dbReference type="GO" id="GO:0009279">
    <property type="term" value="C:cell outer membrane"/>
    <property type="evidence" value="ECO:0007669"/>
    <property type="project" value="UniProtKB-SubCell"/>
</dbReference>
<dbReference type="Gene3D" id="3.55.50.30">
    <property type="match status" value="1"/>
</dbReference>
<comment type="subcellular location">
    <subcellularLocation>
        <location evidence="1 10">Cell outer membrane</location>
        <topology evidence="1 10">Multi-pass membrane protein</topology>
    </subcellularLocation>
</comment>
<evidence type="ECO:0000256" key="9">
    <source>
        <dbReference type="ARBA" id="ARBA00023237"/>
    </source>
</evidence>
<dbReference type="SUPFAM" id="SSF56935">
    <property type="entry name" value="Porins"/>
    <property type="match status" value="1"/>
</dbReference>
<reference evidence="15" key="1">
    <citation type="journal article" date="2019" name="Genome Announc.">
        <title>Draft Genome Sequence of Pseudoalteromonas piscicida Strain 36Y ROTHPW, an Hypersaline Seawater Isolate from the South Coast of Sonora, Mexico.</title>
        <authorList>
            <person name="Sanchez-Diaz R."/>
            <person name="Molina-Garza Z.J."/>
            <person name="Cruz-Suarez L.E."/>
            <person name="Selvin J."/>
            <person name="Kiran G.S."/>
            <person name="Ibarra-Gamez J.C."/>
            <person name="Gomez-Gil B."/>
            <person name="Galaviz-Silva L."/>
        </authorList>
    </citation>
    <scope>NUCLEOTIDE SEQUENCE [LARGE SCALE GENOMIC DNA]</scope>
    <source>
        <strain evidence="15">36Y_RITHPW</strain>
    </source>
</reference>
<dbReference type="InterPro" id="IPR036942">
    <property type="entry name" value="Beta-barrel_TonB_sf"/>
</dbReference>
<evidence type="ECO:0000259" key="13">
    <source>
        <dbReference type="SMART" id="SM00965"/>
    </source>
</evidence>
<evidence type="ECO:0000313" key="14">
    <source>
        <dbReference type="EMBL" id="PCK33585.1"/>
    </source>
</evidence>
<name>A0A2A5JVV7_PSEO7</name>
<evidence type="ECO:0000313" key="15">
    <source>
        <dbReference type="Proteomes" id="UP000228621"/>
    </source>
</evidence>
<dbReference type="PANTHER" id="PTHR30442">
    <property type="entry name" value="IRON III DICITRATE TRANSPORT PROTEIN FECA"/>
    <property type="match status" value="1"/>
</dbReference>
<keyword evidence="6" id="KW-0408">Iron</keyword>
<dbReference type="PANTHER" id="PTHR30442:SF0">
    <property type="entry name" value="FE(3+) DICITRATE TRANSPORT PROTEIN FECA"/>
    <property type="match status" value="1"/>
</dbReference>
<evidence type="ECO:0000256" key="8">
    <source>
        <dbReference type="ARBA" id="ARBA00023136"/>
    </source>
</evidence>
<keyword evidence="5 10" id="KW-0812">Transmembrane</keyword>
<dbReference type="Gene3D" id="2.40.170.20">
    <property type="entry name" value="TonB-dependent receptor, beta-barrel domain"/>
    <property type="match status" value="1"/>
</dbReference>
<protein>
    <recommendedName>
        <fullName evidence="13">Secretin/TonB short N-terminal domain-containing protein</fullName>
    </recommendedName>
</protein>
<evidence type="ECO:0000256" key="1">
    <source>
        <dbReference type="ARBA" id="ARBA00004571"/>
    </source>
</evidence>
<feature type="signal peptide" evidence="12">
    <location>
        <begin position="1"/>
        <end position="24"/>
    </location>
</feature>
<evidence type="ECO:0000256" key="4">
    <source>
        <dbReference type="ARBA" id="ARBA00022496"/>
    </source>
</evidence>
<keyword evidence="15" id="KW-1185">Reference proteome</keyword>
<dbReference type="InterPro" id="IPR000531">
    <property type="entry name" value="Beta-barrel_TonB"/>
</dbReference>
<gene>
    <name evidence="14" type="ORF">CEX98_00760</name>
</gene>
<dbReference type="Gene3D" id="2.170.130.10">
    <property type="entry name" value="TonB-dependent receptor, plug domain"/>
    <property type="match status" value="1"/>
</dbReference>
<keyword evidence="3 10" id="KW-1134">Transmembrane beta strand</keyword>
<feature type="chain" id="PRO_5012946916" description="Secretin/TonB short N-terminal domain-containing protein" evidence="12">
    <location>
        <begin position="25"/>
        <end position="977"/>
    </location>
</feature>
<keyword evidence="4" id="KW-0410">Iron transport</keyword>
<keyword evidence="8 10" id="KW-0472">Membrane</keyword>
<dbReference type="Pfam" id="PF07715">
    <property type="entry name" value="Plug"/>
    <property type="match status" value="1"/>
</dbReference>
<evidence type="ECO:0000256" key="10">
    <source>
        <dbReference type="PROSITE-ProRule" id="PRU01360"/>
    </source>
</evidence>
<keyword evidence="4" id="KW-0406">Ion transport</keyword>
<dbReference type="PROSITE" id="PS52016">
    <property type="entry name" value="TONB_DEPENDENT_REC_3"/>
    <property type="match status" value="1"/>
</dbReference>
<sequence>MNKLKLTTVALAAALATQSVTAQANTQVLMLDIQPQSLEQTLIDIAQQSNMTLIFEPELIQSHTAPRLQGPATVRDALTQVLQGSGLSMTIEDNAIILHQSKSSVTATELSAIQVAGSFIAPGMFDESQVEQADLPYLKTSSAVFVDSDKIAQFRGTSAADILKGIPGVQVGESRNGGAIDVNIRGMQGQNRVPVVIDGAIQSTTVYRGYAGISDRAYVDPDLLSTIHINKGPNNSEHGTGAVGGVVVMDTLKTKDIIQAGERTGVRIKAGVQSNTRHAPSDFHATPRDDAPSLLDSDAHFYNIAFASEQEDFSIVLAAANRDAGNYFAGEKDRERYFYEAPASDWEEVNGEWIETKYTKTEEGIARFYKAGEEVLNTANKTRSLLIKPTWMINDNSALEFSYRGFDADYGEIMASQIYRNSGDTLSQWKHSKQDVDAYSLRYQYSSATDPLLKKLKANVWFTTTDSKAYNGNVFGNPLEGKEFTGDHECEACVDILYLAKTQAQRTGVELSNQSLFSFADQGILTLDYGYTFQKEDVGPGDDVHYSQTDLQTNRKHRDGTRYESSLFVQSKWAPTSWLSLELGGRYTWFRVNDHNAYWEEDTKKYQVIQLWDADNNSLGEARWYADSDGNYSDANDPRVTGTGEVSAWGQDPVDISQVDYVDSSLGWAERSEGLGTYTIGETASRRDDGFTANFAINGQLNDYWLGYLRYSEAMRMPSIMESTLGWSVASVIFEVDPERAKNWELGISYIDDALFGSTTSRIKLAYFDNTIDNYITRRTVTDRTLIRPYDVTLTIGNTDEFATKGIEFQSYLAYGPVFADLSATYYTDVKLCDSQTAQYIRDKSGLTDEVPDCSSFGFSGNYVSNHIPPKKAATAILGLNLLDEKLEIGTRITYTGAPETDFDRDSGWQNWHGTAAHTPTESYRLVDVYAKYQLSEHVEVNFHIDNVTNEFYLDALALSLMPGPGRTSKLSVTAKF</sequence>
<dbReference type="InterPro" id="IPR039426">
    <property type="entry name" value="TonB-dep_rcpt-like"/>
</dbReference>
<feature type="domain" description="Secretin/TonB short N-terminal" evidence="13">
    <location>
        <begin position="51"/>
        <end position="101"/>
    </location>
</feature>
<dbReference type="Pfam" id="PF00593">
    <property type="entry name" value="TonB_dep_Rec_b-barrel"/>
    <property type="match status" value="1"/>
</dbReference>
<evidence type="ECO:0000256" key="3">
    <source>
        <dbReference type="ARBA" id="ARBA00022452"/>
    </source>
</evidence>
<keyword evidence="12" id="KW-0732">Signal</keyword>
<dbReference type="InterPro" id="IPR012910">
    <property type="entry name" value="Plug_dom"/>
</dbReference>
<dbReference type="Proteomes" id="UP000228621">
    <property type="component" value="Unassembled WGS sequence"/>
</dbReference>
<keyword evidence="7 11" id="KW-0798">TonB box</keyword>
<accession>A0A2A5JVV7</accession>
<evidence type="ECO:0000256" key="6">
    <source>
        <dbReference type="ARBA" id="ARBA00023004"/>
    </source>
</evidence>
<dbReference type="Pfam" id="PF07660">
    <property type="entry name" value="STN"/>
    <property type="match status" value="1"/>
</dbReference>
<dbReference type="SMART" id="SM00965">
    <property type="entry name" value="STN"/>
    <property type="match status" value="1"/>
</dbReference>
<dbReference type="InterPro" id="IPR011662">
    <property type="entry name" value="Secretin/TonB_short_N"/>
</dbReference>
<dbReference type="OrthoDB" id="6046653at2"/>
<keyword evidence="2 10" id="KW-0813">Transport</keyword>
<evidence type="ECO:0000256" key="7">
    <source>
        <dbReference type="ARBA" id="ARBA00023077"/>
    </source>
</evidence>
<dbReference type="GO" id="GO:0033214">
    <property type="term" value="P:siderophore-iron import into cell"/>
    <property type="evidence" value="ECO:0007669"/>
    <property type="project" value="TreeGrafter"/>
</dbReference>
<evidence type="ECO:0000256" key="2">
    <source>
        <dbReference type="ARBA" id="ARBA00022448"/>
    </source>
</evidence>
<organism evidence="14 15">
    <name type="scientific">Pseudoalteromonas piscicida</name>
    <dbReference type="NCBI Taxonomy" id="43662"/>
    <lineage>
        <taxon>Bacteria</taxon>
        <taxon>Pseudomonadati</taxon>
        <taxon>Pseudomonadota</taxon>
        <taxon>Gammaproteobacteria</taxon>
        <taxon>Alteromonadales</taxon>
        <taxon>Pseudoalteromonadaceae</taxon>
        <taxon>Pseudoalteromonas</taxon>
    </lineage>
</organism>
<dbReference type="RefSeq" id="WP_099640238.1">
    <property type="nucleotide sequence ID" value="NZ_NKHF01000004.1"/>
</dbReference>